<dbReference type="EMBL" id="JAMSHJ010000003">
    <property type="protein sequence ID" value="KAI5428893.1"/>
    <property type="molecule type" value="Genomic_DNA"/>
</dbReference>
<dbReference type="InterPro" id="IPR050951">
    <property type="entry name" value="Retrovirus_Pol_polyprotein"/>
</dbReference>
<evidence type="ECO:0000259" key="1">
    <source>
        <dbReference type="PROSITE" id="PS50994"/>
    </source>
</evidence>
<evidence type="ECO:0000313" key="3">
    <source>
        <dbReference type="Proteomes" id="UP001058974"/>
    </source>
</evidence>
<dbReference type="PANTHER" id="PTHR37984:SF5">
    <property type="entry name" value="PROTEIN NYNRIN-LIKE"/>
    <property type="match status" value="1"/>
</dbReference>
<dbReference type="PANTHER" id="PTHR37984">
    <property type="entry name" value="PROTEIN CBG26694"/>
    <property type="match status" value="1"/>
</dbReference>
<evidence type="ECO:0000313" key="2">
    <source>
        <dbReference type="EMBL" id="KAI5428893.1"/>
    </source>
</evidence>
<protein>
    <recommendedName>
        <fullName evidence="1">Integrase catalytic domain-containing protein</fullName>
    </recommendedName>
</protein>
<feature type="domain" description="Integrase catalytic" evidence="1">
    <location>
        <begin position="1"/>
        <end position="115"/>
    </location>
</feature>
<dbReference type="PROSITE" id="PS50994">
    <property type="entry name" value="INTEGRASE"/>
    <property type="match status" value="1"/>
</dbReference>
<dbReference type="Gene3D" id="3.30.420.10">
    <property type="entry name" value="Ribonuclease H-like superfamily/Ribonuclease H"/>
    <property type="match status" value="1"/>
</dbReference>
<dbReference type="GO" id="GO:0003676">
    <property type="term" value="F:nucleic acid binding"/>
    <property type="evidence" value="ECO:0007669"/>
    <property type="project" value="InterPro"/>
</dbReference>
<dbReference type="InterPro" id="IPR036397">
    <property type="entry name" value="RNaseH_sf"/>
</dbReference>
<dbReference type="GO" id="GO:0015074">
    <property type="term" value="P:DNA integration"/>
    <property type="evidence" value="ECO:0007669"/>
    <property type="project" value="InterPro"/>
</dbReference>
<organism evidence="2 3">
    <name type="scientific">Pisum sativum</name>
    <name type="common">Garden pea</name>
    <name type="synonym">Lathyrus oleraceus</name>
    <dbReference type="NCBI Taxonomy" id="3888"/>
    <lineage>
        <taxon>Eukaryota</taxon>
        <taxon>Viridiplantae</taxon>
        <taxon>Streptophyta</taxon>
        <taxon>Embryophyta</taxon>
        <taxon>Tracheophyta</taxon>
        <taxon>Spermatophyta</taxon>
        <taxon>Magnoliopsida</taxon>
        <taxon>eudicotyledons</taxon>
        <taxon>Gunneridae</taxon>
        <taxon>Pentapetalae</taxon>
        <taxon>rosids</taxon>
        <taxon>fabids</taxon>
        <taxon>Fabales</taxon>
        <taxon>Fabaceae</taxon>
        <taxon>Papilionoideae</taxon>
        <taxon>50 kb inversion clade</taxon>
        <taxon>NPAAA clade</taxon>
        <taxon>Hologalegina</taxon>
        <taxon>IRL clade</taxon>
        <taxon>Fabeae</taxon>
        <taxon>Lathyrus</taxon>
    </lineage>
</organism>
<dbReference type="AlphaFoldDB" id="A0A9D4XWM7"/>
<dbReference type="InterPro" id="IPR001584">
    <property type="entry name" value="Integrase_cat-core"/>
</dbReference>
<dbReference type="InterPro" id="IPR012337">
    <property type="entry name" value="RNaseH-like_sf"/>
</dbReference>
<gene>
    <name evidence="2" type="ORF">KIW84_033763</name>
</gene>
<keyword evidence="3" id="KW-1185">Reference proteome</keyword>
<reference evidence="2 3" key="1">
    <citation type="journal article" date="2022" name="Nat. Genet.">
        <title>Improved pea reference genome and pan-genome highlight genomic features and evolutionary characteristics.</title>
        <authorList>
            <person name="Yang T."/>
            <person name="Liu R."/>
            <person name="Luo Y."/>
            <person name="Hu S."/>
            <person name="Wang D."/>
            <person name="Wang C."/>
            <person name="Pandey M.K."/>
            <person name="Ge S."/>
            <person name="Xu Q."/>
            <person name="Li N."/>
            <person name="Li G."/>
            <person name="Huang Y."/>
            <person name="Saxena R.K."/>
            <person name="Ji Y."/>
            <person name="Li M."/>
            <person name="Yan X."/>
            <person name="He Y."/>
            <person name="Liu Y."/>
            <person name="Wang X."/>
            <person name="Xiang C."/>
            <person name="Varshney R.K."/>
            <person name="Ding H."/>
            <person name="Gao S."/>
            <person name="Zong X."/>
        </authorList>
    </citation>
    <scope>NUCLEOTIDE SEQUENCE [LARGE SCALE GENOMIC DNA]</scope>
    <source>
        <strain evidence="2 3">cv. Zhongwan 6</strain>
    </source>
</reference>
<dbReference type="Gramene" id="Psat03G0376300-T1">
    <property type="protein sequence ID" value="KAI5428893.1"/>
    <property type="gene ID" value="KIW84_033763"/>
</dbReference>
<name>A0A9D4XWM7_PEA</name>
<proteinExistence type="predicted"/>
<dbReference type="Proteomes" id="UP001058974">
    <property type="component" value="Chromosome 3"/>
</dbReference>
<accession>A0A9D4XWM7</accession>
<comment type="caution">
    <text evidence="2">The sequence shown here is derived from an EMBL/GenBank/DDBJ whole genome shotgun (WGS) entry which is preliminary data.</text>
</comment>
<sequence length="125" mass="14662">MNNVVKLHGMPKSIVSDRDKVFTSAFWQHLFKLQGTTLAMSSAYHPLSDGQTEVFNKGMELFLRCFTFHNPKSWFKALTWPEYWYNTAFRTSIVMTRFKSLYGRYHPTLTRYVSQASDPPPLQEE</sequence>
<dbReference type="SUPFAM" id="SSF53098">
    <property type="entry name" value="Ribonuclease H-like"/>
    <property type="match status" value="1"/>
</dbReference>